<evidence type="ECO:0000256" key="1">
    <source>
        <dbReference type="SAM" id="Coils"/>
    </source>
</evidence>
<evidence type="ECO:0000259" key="2">
    <source>
        <dbReference type="Pfam" id="PF05662"/>
    </source>
</evidence>
<evidence type="ECO:0000313" key="4">
    <source>
        <dbReference type="Proteomes" id="UP000229839"/>
    </source>
</evidence>
<dbReference type="GO" id="GO:0019867">
    <property type="term" value="C:outer membrane"/>
    <property type="evidence" value="ECO:0007669"/>
    <property type="project" value="InterPro"/>
</dbReference>
<feature type="domain" description="Trimeric autotransporter adhesin YadA-like stalk" evidence="2">
    <location>
        <begin position="891"/>
        <end position="925"/>
    </location>
</feature>
<comment type="caution">
    <text evidence="3">The sequence shown here is derived from an EMBL/GenBank/DDBJ whole genome shotgun (WGS) entry which is preliminary data.</text>
</comment>
<feature type="domain" description="Trimeric autotransporter adhesin YadA-like stalk" evidence="2">
    <location>
        <begin position="238"/>
        <end position="278"/>
    </location>
</feature>
<keyword evidence="1" id="KW-0175">Coiled coil</keyword>
<sequence>TLSEGNNARPVVDVLTADKGDLSQRMLDIGDKNKRSLLSPQWSVDGNLPPQQFSQNGADTALINVFDSLQNNASTGLGKARMARDNKNMIAIGNPLTLKTTEASIVIGNFSTVVHSLSGNEVVDRVTSVGYQTTVYGSFSSTFGAETYVGKNSNRGIAIGYKARVESGNPAAIAIGVETKALVENGVALGAFSVADTAAGVAGYVPGGKNIKGDKGYVWKSTAGAVSIGDIKQGQTRQIVAVAAGTSDTDAVNVAQMKSLQEYVDKGWKLSVGGENSKSVGVDSAVDLSVGSTNLSITKGDKDNNVKFDLAKEITLDKVTAGTNIFDATGLIIANGPQITTGGIDAGGKKITNVATGTDSTDAVNFSQLKELKEQVAASSFVKQEDGTQHITIGKDTGGDKIDIANNENEKRTLTGIKDGALSAESHEAVTGSQLFETNKNVTTVATDIAKSFGGGAKYEDGKWSAPQFTVKSVKEDGNFEETKYDTVAEALTGVGSSITNVQNKLAEQVNNVVNKVESESFVQQDKATHNLTIGARVESGEINIANKDQGDRILSGVAEAKNNNEAVNKGQLDANIKEVNNNITNKLNEVTQNITNVTQQVKGDTLLWSETDNAFTAQHGEGEKKEASKITHLLDGNIASGSTDAVTGGQLKALGDKVAQSFGGDAKYENGEWTAPTFKIKTVNGNGEEKENTYHNVSDALSGVGRSITNVKNEITKEVNNTITTVKGDSLLWSETDQAFSAQHGEGKGRRDRKIKFVEGGDLTENSDEVVTGSQVHTLGTNLANYLGGGADFGNGNSDGPTFKIKRVKSDGTEEEQTYTNVAEAFEGVGTAFTNIKNEMTNQINNAITNVQGDSLIKKDPKTNNITIGKEVTGSEINIANNTNEARTLSGVKDAVKANEAVNKGQLDKGIENVNKDITNKFEKFTENITNVTQQVQGDALLWSNTDNAFVADHGKDKEKKNSKITHLLDGNITSDSTDAVTGGQLYSVNKQFATYFGGGAGYNEKGEWKAPTFKVKTVKNDGKEEDKTYQNVADALAGVGTSFTNVQNKITNEITNQI</sequence>
<reference evidence="3 4" key="1">
    <citation type="submission" date="2017-06" db="EMBL/GenBank/DDBJ databases">
        <title>Draft genome of Bartonella tribocorum strain L103, isolated from a rodent in Laos.</title>
        <authorList>
            <person name="Hadjadj L."/>
            <person name="Jiyipong T."/>
            <person name="Morand S."/>
            <person name="Diene S.M."/>
            <person name="Rolain J.-M."/>
        </authorList>
    </citation>
    <scope>NUCLEOTIDE SEQUENCE [LARGE SCALE GENOMIC DNA]</scope>
    <source>
        <strain evidence="3 4">L103</strain>
    </source>
</reference>
<feature type="coiled-coil region" evidence="1">
    <location>
        <begin position="570"/>
        <end position="601"/>
    </location>
</feature>
<dbReference type="InterPro" id="IPR008635">
    <property type="entry name" value="Coiled_stalk_dom"/>
</dbReference>
<feature type="non-terminal residue" evidence="3">
    <location>
        <position position="1"/>
    </location>
</feature>
<dbReference type="Gene3D" id="6.10.250.2030">
    <property type="match status" value="3"/>
</dbReference>
<name>A0A2N9Y7Z8_9HYPH</name>
<protein>
    <recommendedName>
        <fullName evidence="2">Trimeric autotransporter adhesin YadA-like stalk domain-containing protein</fullName>
    </recommendedName>
</protein>
<dbReference type="Proteomes" id="UP000229839">
    <property type="component" value="Unassembled WGS sequence"/>
</dbReference>
<evidence type="ECO:0000313" key="3">
    <source>
        <dbReference type="EMBL" id="PIT67831.1"/>
    </source>
</evidence>
<feature type="domain" description="Trimeric autotransporter adhesin YadA-like stalk" evidence="2">
    <location>
        <begin position="630"/>
        <end position="668"/>
    </location>
</feature>
<gene>
    <name evidence="3" type="ORF">CER18_09470</name>
</gene>
<dbReference type="Gene3D" id="1.20.5.170">
    <property type="match status" value="3"/>
</dbReference>
<dbReference type="Gene3D" id="6.10.250.2040">
    <property type="match status" value="1"/>
</dbReference>
<feature type="non-terminal residue" evidence="3">
    <location>
        <position position="1060"/>
    </location>
</feature>
<dbReference type="InterPro" id="IPR011049">
    <property type="entry name" value="Serralysin-like_metalloprot_C"/>
</dbReference>
<dbReference type="Gene3D" id="2.150.10.10">
    <property type="entry name" value="Serralysin-like metalloprotease, C-terminal"/>
    <property type="match status" value="1"/>
</dbReference>
<dbReference type="EMBL" id="NJGE01000049">
    <property type="protein sequence ID" value="PIT67831.1"/>
    <property type="molecule type" value="Genomic_DNA"/>
</dbReference>
<dbReference type="Gene3D" id="2.20.70.140">
    <property type="match status" value="1"/>
</dbReference>
<dbReference type="AlphaFoldDB" id="A0A2N9Y7Z8"/>
<dbReference type="SUPFAM" id="SSF101967">
    <property type="entry name" value="Adhesin YadA, collagen-binding domain"/>
    <property type="match status" value="2"/>
</dbReference>
<feature type="domain" description="Trimeric autotransporter adhesin YadA-like stalk" evidence="2">
    <location>
        <begin position="415"/>
        <end position="452"/>
    </location>
</feature>
<feature type="domain" description="Trimeric autotransporter adhesin YadA-like stalk" evidence="2">
    <location>
        <begin position="350"/>
        <end position="380"/>
    </location>
</feature>
<feature type="domain" description="Trimeric autotransporter adhesin YadA-like stalk" evidence="2">
    <location>
        <begin position="556"/>
        <end position="594"/>
    </location>
</feature>
<proteinExistence type="predicted"/>
<organism evidence="3 4">
    <name type="scientific">Bartonella tribocorum</name>
    <dbReference type="NCBI Taxonomy" id="85701"/>
    <lineage>
        <taxon>Bacteria</taxon>
        <taxon>Pseudomonadati</taxon>
        <taxon>Pseudomonadota</taxon>
        <taxon>Alphaproteobacteria</taxon>
        <taxon>Hyphomicrobiales</taxon>
        <taxon>Bartonellaceae</taxon>
        <taxon>Bartonella</taxon>
    </lineage>
</organism>
<accession>A0A2N9Y7Z8</accession>
<dbReference type="Pfam" id="PF05662">
    <property type="entry name" value="YadA_stalk"/>
    <property type="match status" value="7"/>
</dbReference>
<feature type="domain" description="Trimeric autotransporter adhesin YadA-like stalk" evidence="2">
    <location>
        <begin position="965"/>
        <end position="1003"/>
    </location>
</feature>
<dbReference type="Gene3D" id="6.20.50.100">
    <property type="match status" value="1"/>
</dbReference>